<accession>A0A2M9C030</accession>
<dbReference type="AlphaFoldDB" id="A0A2M9C030"/>
<proteinExistence type="predicted"/>
<dbReference type="Proteomes" id="UP000230161">
    <property type="component" value="Unassembled WGS sequence"/>
</dbReference>
<evidence type="ECO:0000313" key="2">
    <source>
        <dbReference type="Proteomes" id="UP000230161"/>
    </source>
</evidence>
<sequence>MRVLFDGLVFTSYAQMTLTTGMVEPPIPDVAFIGQENGLCGATVSGALFLITGTHTGWVPVRVSLWDEAPGLGEWEEVVEASLVPAGEAGFAGWADDPVVRFDLPAPSYRARWNARGMDVGHAQSNADAEHPAPDSYELMLWPAPHSADAILRRTAAQAAYWHDEGFTRR</sequence>
<gene>
    <name evidence="1" type="ORF">CLV54_1361</name>
</gene>
<evidence type="ECO:0000313" key="1">
    <source>
        <dbReference type="EMBL" id="PJJ63689.1"/>
    </source>
</evidence>
<reference evidence="1 2" key="1">
    <citation type="submission" date="2017-11" db="EMBL/GenBank/DDBJ databases">
        <title>Genomic Encyclopedia of Archaeal and Bacterial Type Strains, Phase II (KMG-II): From Individual Species to Whole Genera.</title>
        <authorList>
            <person name="Goeker M."/>
        </authorList>
    </citation>
    <scope>NUCLEOTIDE SEQUENCE [LARGE SCALE GENOMIC DNA]</scope>
    <source>
        <strain evidence="1 2">DSM 25625</strain>
    </source>
</reference>
<keyword evidence="2" id="KW-1185">Reference proteome</keyword>
<organism evidence="1 2">
    <name type="scientific">Compostimonas suwonensis</name>
    <dbReference type="NCBI Taxonomy" id="1048394"/>
    <lineage>
        <taxon>Bacteria</taxon>
        <taxon>Bacillati</taxon>
        <taxon>Actinomycetota</taxon>
        <taxon>Actinomycetes</taxon>
        <taxon>Micrococcales</taxon>
        <taxon>Microbacteriaceae</taxon>
        <taxon>Compostimonas</taxon>
    </lineage>
</organism>
<comment type="caution">
    <text evidence="1">The sequence shown here is derived from an EMBL/GenBank/DDBJ whole genome shotgun (WGS) entry which is preliminary data.</text>
</comment>
<dbReference type="OrthoDB" id="4485313at2"/>
<protein>
    <submittedName>
        <fullName evidence="1">Uncharacterized protein</fullName>
    </submittedName>
</protein>
<dbReference type="EMBL" id="PGFB01000002">
    <property type="protein sequence ID" value="PJJ63689.1"/>
    <property type="molecule type" value="Genomic_DNA"/>
</dbReference>
<name>A0A2M9C030_9MICO</name>
<dbReference type="RefSeq" id="WP_100344157.1">
    <property type="nucleotide sequence ID" value="NZ_PGFB01000002.1"/>
</dbReference>